<organism evidence="2 3">
    <name type="scientific">Bradyrhizobium cytisi</name>
    <dbReference type="NCBI Taxonomy" id="515489"/>
    <lineage>
        <taxon>Bacteria</taxon>
        <taxon>Pseudomonadati</taxon>
        <taxon>Pseudomonadota</taxon>
        <taxon>Alphaproteobacteria</taxon>
        <taxon>Hyphomicrobiales</taxon>
        <taxon>Nitrobacteraceae</taxon>
        <taxon>Bradyrhizobium</taxon>
    </lineage>
</organism>
<protein>
    <submittedName>
        <fullName evidence="2">Uncharacterized protein</fullName>
    </submittedName>
</protein>
<evidence type="ECO:0000313" key="3">
    <source>
        <dbReference type="Proteomes" id="UP000324853"/>
    </source>
</evidence>
<evidence type="ECO:0000256" key="1">
    <source>
        <dbReference type="SAM" id="MobiDB-lite"/>
    </source>
</evidence>
<proteinExistence type="predicted"/>
<keyword evidence="3" id="KW-1185">Reference proteome</keyword>
<feature type="region of interest" description="Disordered" evidence="1">
    <location>
        <begin position="38"/>
        <end position="65"/>
    </location>
</feature>
<dbReference type="AlphaFoldDB" id="A0A5S4WWN5"/>
<dbReference type="Proteomes" id="UP000324853">
    <property type="component" value="Unassembled WGS sequence"/>
</dbReference>
<evidence type="ECO:0000313" key="2">
    <source>
        <dbReference type="EMBL" id="TYL85968.1"/>
    </source>
</evidence>
<gene>
    <name evidence="2" type="ORF">FXB38_09690</name>
</gene>
<dbReference type="EMBL" id="VSSR01000016">
    <property type="protein sequence ID" value="TYL85968.1"/>
    <property type="molecule type" value="Genomic_DNA"/>
</dbReference>
<name>A0A5S4WWN5_9BRAD</name>
<dbReference type="OrthoDB" id="7584850at2"/>
<comment type="caution">
    <text evidence="2">The sequence shown here is derived from an EMBL/GenBank/DDBJ whole genome shotgun (WGS) entry which is preliminary data.</text>
</comment>
<reference evidence="2 3" key="1">
    <citation type="submission" date="2019-08" db="EMBL/GenBank/DDBJ databases">
        <title>Bradyrhizobium hipponensis sp. nov., a rhizobium isolated from a Lupinus angustifolius root nodule in Tunisia.</title>
        <authorList>
            <person name="Off K."/>
            <person name="Rejili M."/>
            <person name="Mars M."/>
            <person name="Brachmann A."/>
            <person name="Marin M."/>
        </authorList>
    </citation>
    <scope>NUCLEOTIDE SEQUENCE [LARGE SCALE GENOMIC DNA]</scope>
    <source>
        <strain evidence="2 3">CTAW11</strain>
    </source>
</reference>
<accession>A0A5S4WWN5</accession>
<sequence length="65" mass="7429">MTSLAFAIELQSRSVGFVVRDGKRNRFQSALHDLSRLNGRSFRSPQDAEKAIRRRLQPKKSETIA</sequence>